<dbReference type="Gene3D" id="2.130.10.10">
    <property type="entry name" value="YVTN repeat-like/Quinoprotein amine dehydrogenase"/>
    <property type="match status" value="1"/>
</dbReference>
<reference evidence="1 2" key="1">
    <citation type="submission" date="2024-07" db="EMBL/GenBank/DDBJ databases">
        <title>Draft Genome Sequence of Ferrimicrobium acidiphilum Strain YE2023, Isolated from a Pulp of Bioleach Reactor.</title>
        <authorList>
            <person name="Elkina Y.A."/>
            <person name="Bulaeva A.G."/>
            <person name="Beletsky A.V."/>
            <person name="Mardanov A.V."/>
        </authorList>
    </citation>
    <scope>NUCLEOTIDE SEQUENCE [LARGE SCALE GENOMIC DNA]</scope>
    <source>
        <strain evidence="1 2">YE2023</strain>
    </source>
</reference>
<organism evidence="1 2">
    <name type="scientific">Ferrimicrobium acidiphilum</name>
    <dbReference type="NCBI Taxonomy" id="121039"/>
    <lineage>
        <taxon>Bacteria</taxon>
        <taxon>Bacillati</taxon>
        <taxon>Actinomycetota</taxon>
        <taxon>Acidimicrobiia</taxon>
        <taxon>Acidimicrobiales</taxon>
        <taxon>Acidimicrobiaceae</taxon>
        <taxon>Ferrimicrobium</taxon>
    </lineage>
</organism>
<evidence type="ECO:0000313" key="2">
    <source>
        <dbReference type="Proteomes" id="UP001560267"/>
    </source>
</evidence>
<dbReference type="EMBL" id="JBFSHR010000107">
    <property type="protein sequence ID" value="MEX6430889.1"/>
    <property type="molecule type" value="Genomic_DNA"/>
</dbReference>
<dbReference type="RefSeq" id="WP_369084992.1">
    <property type="nucleotide sequence ID" value="NZ_JBFSHR010000107.1"/>
</dbReference>
<proteinExistence type="predicted"/>
<keyword evidence="2" id="KW-1185">Reference proteome</keyword>
<accession>A0ABV3Y8X7</accession>
<dbReference type="InterPro" id="IPR015943">
    <property type="entry name" value="WD40/YVTN_repeat-like_dom_sf"/>
</dbReference>
<comment type="caution">
    <text evidence="1">The sequence shown here is derived from an EMBL/GenBank/DDBJ whole genome shotgun (WGS) entry which is preliminary data.</text>
</comment>
<sequence length="543" mass="57287">MNTAPLAERLTLPSHDHSPRVELLIGETDYVPASPTSSGTWLVSTTSGNVLVDVGDLLAMAKDHAQGPILQVGHATIDHIPTTAYRTTFTAQALQTLNLAALGSGVVATIHPRAVALTLWIAGQRRPLIKRIGLSWPAKNRSHQVPLATFDLYHFATPAPIAPLPIGSVSVNADAQTVEGTVPIVSPPPANPVIVNAQSLRLNDPIIDLVDINDGDIAVVENTPQGATIARLNPTTHTITATAALGRFYPSAITYANGELWLLTSPANEPIGAAATVQALNPDTMSLLFERELSGPPSGIGSNSSIAIAKGNLWLATNTDILGFTSWLHPIAKLPLLKGAQQAIEFAASANGRQLYSTATSDGGSLVKLAQRSPSTGRVVATLPNHDLVGVGGTEIVPMGNTVWVAEATGLEGNFGRVQLNATTHSPTRVLQSPDDGVFTNGLRLASIDHLLYAYEDNNQQLDCLNPATGSLRARTETLPAIAAMVAVGQRQLAMGFDNGELTIGQASPNTFNLRLRRSNSRVGWIHGASRTTGSTNRRQAPR</sequence>
<gene>
    <name evidence="1" type="ORF">AB6A68_13775</name>
</gene>
<protein>
    <submittedName>
        <fullName evidence="1">Uncharacterized protein</fullName>
    </submittedName>
</protein>
<name>A0ABV3Y8X7_9ACTN</name>
<dbReference type="InterPro" id="IPR011047">
    <property type="entry name" value="Quinoprotein_ADH-like_sf"/>
</dbReference>
<dbReference type="SUPFAM" id="SSF50998">
    <property type="entry name" value="Quinoprotein alcohol dehydrogenase-like"/>
    <property type="match status" value="1"/>
</dbReference>
<evidence type="ECO:0000313" key="1">
    <source>
        <dbReference type="EMBL" id="MEX6430889.1"/>
    </source>
</evidence>
<dbReference type="Proteomes" id="UP001560267">
    <property type="component" value="Unassembled WGS sequence"/>
</dbReference>